<reference evidence="4" key="1">
    <citation type="submission" date="2023-10" db="EMBL/GenBank/DDBJ databases">
        <title>Chromosome-level genome of the transformable northern wattle, Acacia crassicarpa.</title>
        <authorList>
            <person name="Massaro I."/>
            <person name="Sinha N.R."/>
            <person name="Poethig S."/>
            <person name="Leichty A.R."/>
        </authorList>
    </citation>
    <scope>NUCLEOTIDE SEQUENCE</scope>
    <source>
        <strain evidence="4">Acra3RX</strain>
        <tissue evidence="4">Leaf</tissue>
    </source>
</reference>
<organism evidence="4 5">
    <name type="scientific">Acacia crassicarpa</name>
    <name type="common">northern wattle</name>
    <dbReference type="NCBI Taxonomy" id="499986"/>
    <lineage>
        <taxon>Eukaryota</taxon>
        <taxon>Viridiplantae</taxon>
        <taxon>Streptophyta</taxon>
        <taxon>Embryophyta</taxon>
        <taxon>Tracheophyta</taxon>
        <taxon>Spermatophyta</taxon>
        <taxon>Magnoliopsida</taxon>
        <taxon>eudicotyledons</taxon>
        <taxon>Gunneridae</taxon>
        <taxon>Pentapetalae</taxon>
        <taxon>rosids</taxon>
        <taxon>fabids</taxon>
        <taxon>Fabales</taxon>
        <taxon>Fabaceae</taxon>
        <taxon>Caesalpinioideae</taxon>
        <taxon>mimosoid clade</taxon>
        <taxon>Acacieae</taxon>
        <taxon>Acacia</taxon>
    </lineage>
</organism>
<dbReference type="InterPro" id="IPR037171">
    <property type="entry name" value="NagB/RpiA_transferase-like"/>
</dbReference>
<gene>
    <name evidence="4" type="ORF">QN277_015585</name>
</gene>
<keyword evidence="5" id="KW-1185">Reference proteome</keyword>
<evidence type="ECO:0000313" key="4">
    <source>
        <dbReference type="EMBL" id="KAK4277613.1"/>
    </source>
</evidence>
<dbReference type="PANTHER" id="PTHR11054:SF22">
    <property type="entry name" value="6-PHOSPHOGLUCONOLACTONASE 3, CHLOROPLASTIC"/>
    <property type="match status" value="1"/>
</dbReference>
<dbReference type="InterPro" id="IPR006148">
    <property type="entry name" value="Glc/Gal-6P_isomerase"/>
</dbReference>
<dbReference type="Pfam" id="PF01182">
    <property type="entry name" value="Glucosamine_iso"/>
    <property type="match status" value="1"/>
</dbReference>
<evidence type="ECO:0000313" key="5">
    <source>
        <dbReference type="Proteomes" id="UP001293593"/>
    </source>
</evidence>
<name>A0AAE1MVI0_9FABA</name>
<comment type="caution">
    <text evidence="4">The sequence shown here is derived from an EMBL/GenBank/DDBJ whole genome shotgun (WGS) entry which is preliminary data.</text>
</comment>
<evidence type="ECO:0000256" key="2">
    <source>
        <dbReference type="SAM" id="MobiDB-lite"/>
    </source>
</evidence>
<dbReference type="SUPFAM" id="SSF100950">
    <property type="entry name" value="NagB/RpiA/CoA transferase-like"/>
    <property type="match status" value="1"/>
</dbReference>
<dbReference type="EMBL" id="JAWXYG010000003">
    <property type="protein sequence ID" value="KAK4277613.1"/>
    <property type="molecule type" value="Genomic_DNA"/>
</dbReference>
<sequence length="350" mass="39546">MALSSVFLTSSSLLCAPQTPNRPLLGAQRPHSALSQTMSSSMMMLPHGQARGKSQSQPLKSTNRRSSFGKVKAMATPDPEARRYRKNVEVFSREHLVDSLARDIIRLSQICIEERGSFSFAIADTTSVQFLSKLVSSEMITSIDWARWKFFWVEEEVVMGGYDLKRRFLPNELLHPLVYNEFLNKVRKPGPYVVSIDYELIAKQEAADRYEAILRNMVVEGKLASSSIGFPKFDLMLLGMEADARVGSLIPDHPVLNERERWVTHVQYKDEKPRLTLTPPVINSSSNIAMVVSGLGYANAVYSSLMDGADNRLLPAKVISPEEGNVFWYLDKDAASRIFKEELHIDQRRF</sequence>
<evidence type="ECO:0000256" key="1">
    <source>
        <dbReference type="ARBA" id="ARBA00004959"/>
    </source>
</evidence>
<dbReference type="GO" id="GO:0005975">
    <property type="term" value="P:carbohydrate metabolic process"/>
    <property type="evidence" value="ECO:0007669"/>
    <property type="project" value="InterPro"/>
</dbReference>
<dbReference type="InterPro" id="IPR039104">
    <property type="entry name" value="6PGL"/>
</dbReference>
<feature type="compositionally biased region" description="Polar residues" evidence="2">
    <location>
        <begin position="52"/>
        <end position="66"/>
    </location>
</feature>
<evidence type="ECO:0000259" key="3">
    <source>
        <dbReference type="Pfam" id="PF01182"/>
    </source>
</evidence>
<dbReference type="Proteomes" id="UP001293593">
    <property type="component" value="Unassembled WGS sequence"/>
</dbReference>
<dbReference type="Gene3D" id="3.40.50.1360">
    <property type="match status" value="1"/>
</dbReference>
<dbReference type="AlphaFoldDB" id="A0AAE1MVI0"/>
<comment type="pathway">
    <text evidence="1">Carbohydrate degradation; pentose phosphate pathway.</text>
</comment>
<feature type="domain" description="Glucosamine/galactosamine-6-phosphate isomerase" evidence="3">
    <location>
        <begin position="93"/>
        <end position="328"/>
    </location>
</feature>
<feature type="region of interest" description="Disordered" evidence="2">
    <location>
        <begin position="46"/>
        <end position="73"/>
    </location>
</feature>
<dbReference type="PANTHER" id="PTHR11054">
    <property type="entry name" value="6-PHOSPHOGLUCONOLACTONASE"/>
    <property type="match status" value="1"/>
</dbReference>
<accession>A0AAE1MVI0</accession>
<proteinExistence type="predicted"/>
<protein>
    <recommendedName>
        <fullName evidence="3">Glucosamine/galactosamine-6-phosphate isomerase domain-containing protein</fullName>
    </recommendedName>
</protein>